<evidence type="ECO:0000313" key="2">
    <source>
        <dbReference type="Proteomes" id="UP000604046"/>
    </source>
</evidence>
<comment type="caution">
    <text evidence="1">The sequence shown here is derived from an EMBL/GenBank/DDBJ whole genome shotgun (WGS) entry which is preliminary data.</text>
</comment>
<dbReference type="OrthoDB" id="444850at2759"/>
<protein>
    <submittedName>
        <fullName evidence="1">Uncharacterized protein</fullName>
    </submittedName>
</protein>
<dbReference type="Pfam" id="PF11697">
    <property type="entry name" value="DUF3293"/>
    <property type="match status" value="1"/>
</dbReference>
<dbReference type="AlphaFoldDB" id="A0A812KDW3"/>
<reference evidence="1" key="1">
    <citation type="submission" date="2021-02" db="EMBL/GenBank/DDBJ databases">
        <authorList>
            <person name="Dougan E. K."/>
            <person name="Rhodes N."/>
            <person name="Thang M."/>
            <person name="Chan C."/>
        </authorList>
    </citation>
    <scope>NUCLEOTIDE SEQUENCE</scope>
</reference>
<dbReference type="Proteomes" id="UP000604046">
    <property type="component" value="Unassembled WGS sequence"/>
</dbReference>
<accession>A0A812KDW3</accession>
<keyword evidence="2" id="KW-1185">Reference proteome</keyword>
<sequence>MGQQQSEEANAKAMEELSTELMRMLVNSEGPLRECWRSFGFNVKEGWREDGFTIIAEEAYAVALARRFRQGAIFQFQHVPGKAAFQRTTVPVLLQNTDAAVLVAICEKPDVGAYADPQSWGHHQANL</sequence>
<proteinExistence type="predicted"/>
<gene>
    <name evidence="1" type="ORF">SNAT2548_LOCUS8210</name>
</gene>
<evidence type="ECO:0000313" key="1">
    <source>
        <dbReference type="EMBL" id="CAE7221842.1"/>
    </source>
</evidence>
<organism evidence="1 2">
    <name type="scientific">Symbiodinium natans</name>
    <dbReference type="NCBI Taxonomy" id="878477"/>
    <lineage>
        <taxon>Eukaryota</taxon>
        <taxon>Sar</taxon>
        <taxon>Alveolata</taxon>
        <taxon>Dinophyceae</taxon>
        <taxon>Suessiales</taxon>
        <taxon>Symbiodiniaceae</taxon>
        <taxon>Symbiodinium</taxon>
    </lineage>
</organism>
<dbReference type="EMBL" id="CAJNDS010000602">
    <property type="protein sequence ID" value="CAE7221842.1"/>
    <property type="molecule type" value="Genomic_DNA"/>
</dbReference>
<dbReference type="InterPro" id="IPR021710">
    <property type="entry name" value="DUF3293"/>
</dbReference>
<name>A0A812KDW3_9DINO</name>